<dbReference type="Gene3D" id="1.20.1280.250">
    <property type="match status" value="1"/>
</dbReference>
<proteinExistence type="predicted"/>
<dbReference type="Pfam" id="PF16571">
    <property type="entry name" value="FBP_C"/>
    <property type="match status" value="1"/>
</dbReference>
<evidence type="ECO:0000259" key="1">
    <source>
        <dbReference type="Pfam" id="PF07299"/>
    </source>
</evidence>
<reference evidence="3 4" key="1">
    <citation type="submission" date="2018-08" db="EMBL/GenBank/DDBJ databases">
        <title>Paenibacillus sp. M4BSY-1, whole genome shotgun sequence.</title>
        <authorList>
            <person name="Tuo L."/>
        </authorList>
    </citation>
    <scope>NUCLEOTIDE SEQUENCE [LARGE SCALE GENOMIC DNA]</scope>
    <source>
        <strain evidence="3 4">M4BSY-1</strain>
    </source>
</reference>
<keyword evidence="3" id="KW-0251">Elongation factor</keyword>
<dbReference type="CDD" id="cd16342">
    <property type="entry name" value="FusC_FusB"/>
    <property type="match status" value="1"/>
</dbReference>
<name>A0A371PN78_9BACL</name>
<evidence type="ECO:0000259" key="2">
    <source>
        <dbReference type="Pfam" id="PF16571"/>
    </source>
</evidence>
<evidence type="ECO:0000313" key="4">
    <source>
        <dbReference type="Proteomes" id="UP000261905"/>
    </source>
</evidence>
<dbReference type="Proteomes" id="UP000261905">
    <property type="component" value="Unassembled WGS sequence"/>
</dbReference>
<keyword evidence="3" id="KW-0648">Protein biosynthesis</keyword>
<dbReference type="GO" id="GO:0003746">
    <property type="term" value="F:translation elongation factor activity"/>
    <property type="evidence" value="ECO:0007669"/>
    <property type="project" value="UniProtKB-KW"/>
</dbReference>
<gene>
    <name evidence="3" type="ORF">DX130_11775</name>
</gene>
<feature type="domain" description="Elongation factor G-binding protein C-terminal treble-clef zinc-finger" evidence="2">
    <location>
        <begin position="101"/>
        <end position="204"/>
    </location>
</feature>
<dbReference type="RefSeq" id="WP_116045387.1">
    <property type="nucleotide sequence ID" value="NZ_QUBQ01000001.1"/>
</dbReference>
<protein>
    <submittedName>
        <fullName evidence="3">Elongation factor G-binding protein</fullName>
    </submittedName>
</protein>
<feature type="domain" description="Elongation factor G-binding protein N-terminal" evidence="1">
    <location>
        <begin position="5"/>
        <end position="87"/>
    </location>
</feature>
<dbReference type="InterPro" id="IPR010841">
    <property type="entry name" value="EF-G-binding_N"/>
</dbReference>
<comment type="caution">
    <text evidence="3">The sequence shown here is derived from an EMBL/GenBank/DDBJ whole genome shotgun (WGS) entry which is preliminary data.</text>
</comment>
<dbReference type="InterPro" id="IPR032330">
    <property type="entry name" value="EF-G-binding_C"/>
</dbReference>
<keyword evidence="4" id="KW-1185">Reference proteome</keyword>
<evidence type="ECO:0000313" key="3">
    <source>
        <dbReference type="EMBL" id="REK77638.1"/>
    </source>
</evidence>
<dbReference type="AlphaFoldDB" id="A0A371PN78"/>
<organism evidence="3 4">
    <name type="scientific">Paenibacillus paeoniae</name>
    <dbReference type="NCBI Taxonomy" id="2292705"/>
    <lineage>
        <taxon>Bacteria</taxon>
        <taxon>Bacillati</taxon>
        <taxon>Bacillota</taxon>
        <taxon>Bacilli</taxon>
        <taxon>Bacillales</taxon>
        <taxon>Paenibacillaceae</taxon>
        <taxon>Paenibacillus</taxon>
    </lineage>
</organism>
<accession>A0A371PN78</accession>
<dbReference type="Pfam" id="PF07299">
    <property type="entry name" value="EF-G-binding_N"/>
    <property type="match status" value="1"/>
</dbReference>
<dbReference type="OrthoDB" id="1891078at2"/>
<sequence>MNTPFIRNHHYNLIIKQVELLQQACATVSDKRVVESVRYSAQSNILEALPNASELHQQLLNQLSGLHTAEQFQHYLQSLEPYRTGFPQVTGKQVAKLFPKVKKMKLPDLAAIDYRNVTYLGWLDVGTGRMFLIYHLDDQFVGLEGRFTPSRKGVCFLCNRHEELALFTAVTKVKPANASPDYYKAIGNYLCVDSEACNRNIRDVTVLENYVRAVTGLV</sequence>
<dbReference type="InterPro" id="IPR038344">
    <property type="entry name" value="EF-G_N_sf"/>
</dbReference>
<dbReference type="EMBL" id="QUBQ01000001">
    <property type="protein sequence ID" value="REK77638.1"/>
    <property type="molecule type" value="Genomic_DNA"/>
</dbReference>